<keyword evidence="4" id="KW-1185">Reference proteome</keyword>
<dbReference type="Proteomes" id="UP000006591">
    <property type="component" value="Chromosome 10"/>
</dbReference>
<organism evidence="3">
    <name type="scientific">Oryza nivara</name>
    <name type="common">Indian wild rice</name>
    <name type="synonym">Oryza sativa f. spontanea</name>
    <dbReference type="NCBI Taxonomy" id="4536"/>
    <lineage>
        <taxon>Eukaryota</taxon>
        <taxon>Viridiplantae</taxon>
        <taxon>Streptophyta</taxon>
        <taxon>Embryophyta</taxon>
        <taxon>Tracheophyta</taxon>
        <taxon>Spermatophyta</taxon>
        <taxon>Magnoliopsida</taxon>
        <taxon>Liliopsida</taxon>
        <taxon>Poales</taxon>
        <taxon>Poaceae</taxon>
        <taxon>BOP clade</taxon>
        <taxon>Oryzoideae</taxon>
        <taxon>Oryzeae</taxon>
        <taxon>Oryzinae</taxon>
        <taxon>Oryza</taxon>
    </lineage>
</organism>
<dbReference type="AlphaFoldDB" id="A0A0E0IW60"/>
<evidence type="ECO:0000259" key="2">
    <source>
        <dbReference type="Pfam" id="PF12274"/>
    </source>
</evidence>
<feature type="domain" description="DUF3615" evidence="2">
    <location>
        <begin position="962"/>
        <end position="1015"/>
    </location>
</feature>
<feature type="domain" description="DUF3615" evidence="2">
    <location>
        <begin position="499"/>
        <end position="588"/>
    </location>
</feature>
<name>A0A0E0IW60_ORYNI</name>
<dbReference type="EnsemblPlants" id="ONIVA10G20290.1">
    <property type="protein sequence ID" value="ONIVA10G20290.1"/>
    <property type="gene ID" value="ONIVA10G20290"/>
</dbReference>
<feature type="domain" description="DUF3615" evidence="2">
    <location>
        <begin position="751"/>
        <end position="845"/>
    </location>
</feature>
<dbReference type="PANTHER" id="PTHR33326">
    <property type="entry name" value="OS05G0543800 PROTEIN"/>
    <property type="match status" value="1"/>
</dbReference>
<evidence type="ECO:0000313" key="3">
    <source>
        <dbReference type="EnsemblPlants" id="ONIVA10G20290.1"/>
    </source>
</evidence>
<dbReference type="HOGENOM" id="CLU_291780_0_0_1"/>
<dbReference type="Pfam" id="PF12274">
    <property type="entry name" value="DUF3615"/>
    <property type="match status" value="5"/>
</dbReference>
<dbReference type="PANTHER" id="PTHR33326:SF11">
    <property type="entry name" value="OS10G0373300 PROTEIN"/>
    <property type="match status" value="1"/>
</dbReference>
<accession>A0A0E0IW60</accession>
<feature type="domain" description="DUF3615" evidence="2">
    <location>
        <begin position="119"/>
        <end position="195"/>
    </location>
</feature>
<reference evidence="3" key="2">
    <citation type="submission" date="2018-04" db="EMBL/GenBank/DDBJ databases">
        <title>OnivRS2 (Oryza nivara Reference Sequence Version 2).</title>
        <authorList>
            <person name="Zhang J."/>
            <person name="Kudrna D."/>
            <person name="Lee S."/>
            <person name="Talag J."/>
            <person name="Rajasekar S."/>
            <person name="Welchert J."/>
            <person name="Hsing Y.-I."/>
            <person name="Wing R.A."/>
        </authorList>
    </citation>
    <scope>NUCLEOTIDE SEQUENCE [LARGE SCALE GENOMIC DNA]</scope>
</reference>
<reference evidence="3" key="1">
    <citation type="submission" date="2015-04" db="UniProtKB">
        <authorList>
            <consortium name="EnsemblPlants"/>
        </authorList>
    </citation>
    <scope>IDENTIFICATION</scope>
    <source>
        <strain evidence="3">SL10</strain>
    </source>
</reference>
<dbReference type="Gramene" id="ONIVA10G20290.1">
    <property type="protein sequence ID" value="ONIVA10G20290.1"/>
    <property type="gene ID" value="ONIVA10G20290"/>
</dbReference>
<feature type="region of interest" description="Disordered" evidence="1">
    <location>
        <begin position="1"/>
        <end position="21"/>
    </location>
</feature>
<evidence type="ECO:0000313" key="4">
    <source>
        <dbReference type="Proteomes" id="UP000006591"/>
    </source>
</evidence>
<evidence type="ECO:0000256" key="1">
    <source>
        <dbReference type="SAM" id="MobiDB-lite"/>
    </source>
</evidence>
<dbReference type="InterPro" id="IPR022059">
    <property type="entry name" value="DUF3615"/>
</dbReference>
<sequence length="1046" mass="116916">MYSPQPPSDGNPDDGALARPRRQLSTASAADSLAVFALAKLIDDRATHQADPQLALALAFAICARFQERSITFDSSSYHKLGDDSGAFTTKNDDDFRYIYASILVRFWVKSSVLTPAELEIMELKERSLFTERRKVYGHFNFLVKDSDGTHTLFFAEVDLNCKEEKDVYLCCPLEENDNGHCFGCREWDVALQHPTSADYRGGHKDIRQVFVFRQQLAPSVGSLAKVNAAEEKIDKKEGGSAEPAELEIMELKEYTRFREHGKVYGHYNFVVKDSDGTLTLFFAEVDINCKEEKDVFLCCPLEANDNGQCFGSQRWELELKHPTCAKYLGGHSDVCYLPVGGSYVFPQIPSDGNPDDDAEGALATRPHRRPSTVSSAATSLAVFAVAKLIDRVTSTALVDPRLTLALALALAFCQRIQERSVTVYVTLDSSCRRKHCDFSEGDFAGLQIEDDPTPRLLSRYISDTGLYVTLMATYKSGVFPSSYEILFPEQQEEACKMVEIALHAYAKQKDMPPAKLEIMKVKERSLFEECGKVFVHFNFLVINDSDGTRTLFFAEVDFLNCKEEKDVYLCCPLEENDNVRIYRSSQTGKRFCSQYFLVGLSRAQSSLSRAQRENVPAHFSAPSLLSGEAFSAPSLLGGYTFFLGGGTLFLGGGVLFIGGSSLFPFARHGAWCPDDGRRYAVSAKPQHSGHWLAGDDAIYTDGGAGVGGRSEDEFNKLRDAFVAASKRHMRPLTLPKEMEVLKGKRDVKIAKIALHAYAKQNNIPAAELEFVELKGSSFFHEGRKEYRHYNFLVKCSDGTTTLFFAETCPCCKEDSGIYLCCPLEENDNGKCFGCQKCGVELRHPTFADYFGGHRDICIIFSDIDDEEQAILMDLNSVPGSDSDTSIPKIDDDSGGEYVGLQPLDNRDSTRSSPYKNDQELADAFIAACERYAKPFAEKWRLPEDLEKRKRQDECKMLKIPLRVYAKQKNMPPAELEIMELKEYTLFDEHGKVYAHYNFVVKDSDGTLTLFFAEVIVLGAKVGSWNLGIPLVLNIWVATVMSAFHT</sequence>
<feature type="domain" description="DUF3615" evidence="2">
    <location>
        <begin position="245"/>
        <end position="323"/>
    </location>
</feature>
<proteinExistence type="predicted"/>
<feature type="region of interest" description="Disordered" evidence="1">
    <location>
        <begin position="876"/>
        <end position="913"/>
    </location>
</feature>
<protein>
    <recommendedName>
        <fullName evidence="2">DUF3615 domain-containing protein</fullName>
    </recommendedName>
</protein>